<sequence>MSIQKKPILTDEFLDELAKEISQLYGGPEYEKNDLQVRQDY</sequence>
<dbReference type="RefSeq" id="WP_156482434.1">
    <property type="nucleotide sequence ID" value="NZ_CP126114.1"/>
</dbReference>
<keyword evidence="1" id="KW-0547">Nucleotide-binding</keyword>
<keyword evidence="2" id="KW-1185">Reference proteome</keyword>
<dbReference type="EMBL" id="CP126114">
    <property type="protein sequence ID" value="WHY86632.1"/>
    <property type="molecule type" value="Genomic_DNA"/>
</dbReference>
<organism evidence="1 2">
    <name type="scientific">Neobacillus novalis</name>
    <dbReference type="NCBI Taxonomy" id="220687"/>
    <lineage>
        <taxon>Bacteria</taxon>
        <taxon>Bacillati</taxon>
        <taxon>Bacillota</taxon>
        <taxon>Bacilli</taxon>
        <taxon>Bacillales</taxon>
        <taxon>Bacillaceae</taxon>
        <taxon>Neobacillus</taxon>
    </lineage>
</organism>
<dbReference type="AlphaFoldDB" id="A0AA95MM98"/>
<protein>
    <submittedName>
        <fullName evidence="1">Bacitracin ABC transporter ATP-binding protein</fullName>
    </submittedName>
</protein>
<accession>A0AA95MM98</accession>
<evidence type="ECO:0000313" key="2">
    <source>
        <dbReference type="Proteomes" id="UP001178288"/>
    </source>
</evidence>
<name>A0AA95MM98_9BACI</name>
<dbReference type="KEGG" id="nnv:QNH39_01690"/>
<dbReference type="Proteomes" id="UP001178288">
    <property type="component" value="Chromosome"/>
</dbReference>
<dbReference type="GO" id="GO:0005524">
    <property type="term" value="F:ATP binding"/>
    <property type="evidence" value="ECO:0007669"/>
    <property type="project" value="UniProtKB-KW"/>
</dbReference>
<proteinExistence type="predicted"/>
<reference evidence="1" key="1">
    <citation type="submission" date="2023-05" db="EMBL/GenBank/DDBJ databases">
        <title>Comparative genomics of Bacillaceae isolates and their secondary metabolite potential.</title>
        <authorList>
            <person name="Song L."/>
            <person name="Nielsen L.J."/>
            <person name="Mohite O."/>
            <person name="Xu X."/>
            <person name="Weber T."/>
            <person name="Kovacs A.T."/>
        </authorList>
    </citation>
    <scope>NUCLEOTIDE SEQUENCE</scope>
    <source>
        <strain evidence="1">XLM17</strain>
    </source>
</reference>
<gene>
    <name evidence="1" type="ORF">QNH39_01690</name>
</gene>
<evidence type="ECO:0000313" key="1">
    <source>
        <dbReference type="EMBL" id="WHY86632.1"/>
    </source>
</evidence>
<keyword evidence="1" id="KW-0067">ATP-binding</keyword>